<evidence type="ECO:0000313" key="2">
    <source>
        <dbReference type="EMBL" id="CUS05821.1"/>
    </source>
</evidence>
<proteinExistence type="predicted"/>
<dbReference type="AlphaFoldDB" id="A0A160T615"/>
<organism evidence="2 3">
    <name type="scientific">Candidatus Promineifilum breve</name>
    <dbReference type="NCBI Taxonomy" id="1806508"/>
    <lineage>
        <taxon>Bacteria</taxon>
        <taxon>Bacillati</taxon>
        <taxon>Chloroflexota</taxon>
        <taxon>Ardenticatenia</taxon>
        <taxon>Candidatus Promineifilales</taxon>
        <taxon>Candidatus Promineifilaceae</taxon>
        <taxon>Candidatus Promineifilum</taxon>
    </lineage>
</organism>
<evidence type="ECO:0000313" key="3">
    <source>
        <dbReference type="Proteomes" id="UP000215027"/>
    </source>
</evidence>
<gene>
    <name evidence="2" type="ORF">CFX0092_B0287</name>
</gene>
<sequence>MSGIRYDLSNASTHRGVAGGEPPEPKGIGLRHGAGRGRLKRRARDTSGPFTGRCSLAPRL</sequence>
<feature type="region of interest" description="Disordered" evidence="1">
    <location>
        <begin position="1"/>
        <end position="60"/>
    </location>
</feature>
<dbReference type="KEGG" id="pbf:CFX0092_B0287"/>
<dbReference type="EMBL" id="LN890656">
    <property type="protein sequence ID" value="CUS05821.1"/>
    <property type="molecule type" value="Genomic_DNA"/>
</dbReference>
<evidence type="ECO:0000256" key="1">
    <source>
        <dbReference type="SAM" id="MobiDB-lite"/>
    </source>
</evidence>
<dbReference type="Proteomes" id="UP000215027">
    <property type="component" value="Chromosome II"/>
</dbReference>
<reference evidence="2" key="1">
    <citation type="submission" date="2016-01" db="EMBL/GenBank/DDBJ databases">
        <authorList>
            <person name="Mcilroy J.S."/>
            <person name="Karst M S."/>
            <person name="Albertsen M."/>
        </authorList>
    </citation>
    <scope>NUCLEOTIDE SEQUENCE</scope>
    <source>
        <strain evidence="2">Cfx-K</strain>
    </source>
</reference>
<protein>
    <submittedName>
        <fullName evidence="2">Uncharacterized protein</fullName>
    </submittedName>
</protein>
<feature type="compositionally biased region" description="Basic residues" evidence="1">
    <location>
        <begin position="33"/>
        <end position="43"/>
    </location>
</feature>
<name>A0A160T615_9CHLR</name>
<accession>A0A160T615</accession>
<keyword evidence="3" id="KW-1185">Reference proteome</keyword>